<dbReference type="STRING" id="341663.Q0CI98"/>
<dbReference type="AlphaFoldDB" id="Q0CI98"/>
<keyword evidence="2" id="KW-0732">Signal</keyword>
<protein>
    <submittedName>
        <fullName evidence="3">Uncharacterized protein</fullName>
    </submittedName>
</protein>
<dbReference type="VEuPathDB" id="FungiDB:ATEG_06586"/>
<evidence type="ECO:0000256" key="1">
    <source>
        <dbReference type="SAM" id="MobiDB-lite"/>
    </source>
</evidence>
<sequence>MRSSLPHWTVFLALLGLGLVHAHTVIVYPGYRGNNLHTNGTVEAADGLGVAADSNGSYIYPYGMQWAYPCTFLTLPRSMEKRSSLIRRRYAHLDKSHQMAGQRRRRLSPTWLVPGSLDGLDLHQSGSGHRAPQHEPSHGLPVPDHRPDQQPLPRDDLYSPGPLAGQY</sequence>
<evidence type="ECO:0000256" key="2">
    <source>
        <dbReference type="SAM" id="SignalP"/>
    </source>
</evidence>
<dbReference type="HOGENOM" id="CLU_1594191_0_0_1"/>
<organism evidence="3 4">
    <name type="scientific">Aspergillus terreus (strain NIH 2624 / FGSC A1156)</name>
    <dbReference type="NCBI Taxonomy" id="341663"/>
    <lineage>
        <taxon>Eukaryota</taxon>
        <taxon>Fungi</taxon>
        <taxon>Dikarya</taxon>
        <taxon>Ascomycota</taxon>
        <taxon>Pezizomycotina</taxon>
        <taxon>Eurotiomycetes</taxon>
        <taxon>Eurotiomycetidae</taxon>
        <taxon>Eurotiales</taxon>
        <taxon>Aspergillaceae</taxon>
        <taxon>Aspergillus</taxon>
        <taxon>Aspergillus subgen. Circumdati</taxon>
    </lineage>
</organism>
<name>Q0CI98_ASPTN</name>
<feature type="signal peptide" evidence="2">
    <location>
        <begin position="1"/>
        <end position="22"/>
    </location>
</feature>
<dbReference type="OrthoDB" id="5329488at2759"/>
<dbReference type="GeneID" id="4322378"/>
<evidence type="ECO:0000313" key="4">
    <source>
        <dbReference type="Proteomes" id="UP000007963"/>
    </source>
</evidence>
<evidence type="ECO:0000313" key="3">
    <source>
        <dbReference type="EMBL" id="EAU33130.1"/>
    </source>
</evidence>
<reference evidence="4" key="1">
    <citation type="submission" date="2005-09" db="EMBL/GenBank/DDBJ databases">
        <title>Annotation of the Aspergillus terreus NIH2624 genome.</title>
        <authorList>
            <person name="Birren B.W."/>
            <person name="Lander E.S."/>
            <person name="Galagan J.E."/>
            <person name="Nusbaum C."/>
            <person name="Devon K."/>
            <person name="Henn M."/>
            <person name="Ma L.-J."/>
            <person name="Jaffe D.B."/>
            <person name="Butler J."/>
            <person name="Alvarez P."/>
            <person name="Gnerre S."/>
            <person name="Grabherr M."/>
            <person name="Kleber M."/>
            <person name="Mauceli E.W."/>
            <person name="Brockman W."/>
            <person name="Rounsley S."/>
            <person name="Young S.K."/>
            <person name="LaButti K."/>
            <person name="Pushparaj V."/>
            <person name="DeCaprio D."/>
            <person name="Crawford M."/>
            <person name="Koehrsen M."/>
            <person name="Engels R."/>
            <person name="Montgomery P."/>
            <person name="Pearson M."/>
            <person name="Howarth C."/>
            <person name="Larson L."/>
            <person name="Luoma S."/>
            <person name="White J."/>
            <person name="Alvarado L."/>
            <person name="Kodira C.D."/>
            <person name="Zeng Q."/>
            <person name="Oleary S."/>
            <person name="Yandava C."/>
            <person name="Denning D.W."/>
            <person name="Nierman W.C."/>
            <person name="Milne T."/>
            <person name="Madden K."/>
        </authorList>
    </citation>
    <scope>NUCLEOTIDE SEQUENCE [LARGE SCALE GENOMIC DNA]</scope>
    <source>
        <strain evidence="4">NIH 2624 / FGSC A1156</strain>
    </source>
</reference>
<accession>Q0CI98</accession>
<feature type="chain" id="PRO_5004170302" evidence="2">
    <location>
        <begin position="23"/>
        <end position="167"/>
    </location>
</feature>
<proteinExistence type="predicted"/>
<dbReference type="Proteomes" id="UP000007963">
    <property type="component" value="Unassembled WGS sequence"/>
</dbReference>
<gene>
    <name evidence="3" type="ORF">ATEG_06586</name>
</gene>
<dbReference type="EMBL" id="CH476602">
    <property type="protein sequence ID" value="EAU33130.1"/>
    <property type="molecule type" value="Genomic_DNA"/>
</dbReference>
<feature type="region of interest" description="Disordered" evidence="1">
    <location>
        <begin position="118"/>
        <end position="167"/>
    </location>
</feature>
<dbReference type="RefSeq" id="XP_001215764.1">
    <property type="nucleotide sequence ID" value="XM_001215764.1"/>
</dbReference>
<feature type="compositionally biased region" description="Basic and acidic residues" evidence="1">
    <location>
        <begin position="132"/>
        <end position="157"/>
    </location>
</feature>